<evidence type="ECO:0000313" key="3">
    <source>
        <dbReference type="Proteomes" id="UP000499080"/>
    </source>
</evidence>
<name>A0A4Y2HIN8_ARAVE</name>
<organism evidence="2 3">
    <name type="scientific">Araneus ventricosus</name>
    <name type="common">Orbweaver spider</name>
    <name type="synonym">Epeira ventricosa</name>
    <dbReference type="NCBI Taxonomy" id="182803"/>
    <lineage>
        <taxon>Eukaryota</taxon>
        <taxon>Metazoa</taxon>
        <taxon>Ecdysozoa</taxon>
        <taxon>Arthropoda</taxon>
        <taxon>Chelicerata</taxon>
        <taxon>Arachnida</taxon>
        <taxon>Araneae</taxon>
        <taxon>Araneomorphae</taxon>
        <taxon>Entelegynae</taxon>
        <taxon>Araneoidea</taxon>
        <taxon>Araneidae</taxon>
        <taxon>Araneus</taxon>
    </lineage>
</organism>
<reference evidence="2 3" key="1">
    <citation type="journal article" date="2019" name="Sci. Rep.">
        <title>Orb-weaving spider Araneus ventricosus genome elucidates the spidroin gene catalogue.</title>
        <authorList>
            <person name="Kono N."/>
            <person name="Nakamura H."/>
            <person name="Ohtoshi R."/>
            <person name="Moran D.A.P."/>
            <person name="Shinohara A."/>
            <person name="Yoshida Y."/>
            <person name="Fujiwara M."/>
            <person name="Mori M."/>
            <person name="Tomita M."/>
            <person name="Arakawa K."/>
        </authorList>
    </citation>
    <scope>NUCLEOTIDE SEQUENCE [LARGE SCALE GENOMIC DNA]</scope>
</reference>
<protein>
    <submittedName>
        <fullName evidence="2">Uncharacterized protein</fullName>
    </submittedName>
</protein>
<dbReference type="EMBL" id="BGPR01001963">
    <property type="protein sequence ID" value="GBM65191.1"/>
    <property type="molecule type" value="Genomic_DNA"/>
</dbReference>
<dbReference type="Proteomes" id="UP000499080">
    <property type="component" value="Unassembled WGS sequence"/>
</dbReference>
<comment type="caution">
    <text evidence="2">The sequence shown here is derived from an EMBL/GenBank/DDBJ whole genome shotgun (WGS) entry which is preliminary data.</text>
</comment>
<evidence type="ECO:0000256" key="1">
    <source>
        <dbReference type="SAM" id="MobiDB-lite"/>
    </source>
</evidence>
<dbReference type="AlphaFoldDB" id="A0A4Y2HIN8"/>
<keyword evidence="3" id="KW-1185">Reference proteome</keyword>
<sequence length="215" mass="24183">MGPVKSYLVSKCPSVSVVQHHPPRPSLPYWVLDIKEPEGKLVWCGILERGCQLRRRPRHLTSVGFKMMRELISYRILLECRSSHHLLPAPHFCSSGFLSFEENSLQHEGMTFWDGPRHFRPRSNDEDDTSAGTPSPNFGTTPAGGRLAPTYDLMYTTDLQYNLVLNMEPSGYEAETLPPAHRGLKGTGGAYLVILNCGQMTRSTPKFILHAVFKN</sequence>
<proteinExistence type="predicted"/>
<feature type="region of interest" description="Disordered" evidence="1">
    <location>
        <begin position="115"/>
        <end position="144"/>
    </location>
</feature>
<gene>
    <name evidence="2" type="ORF">AVEN_130588_1</name>
</gene>
<evidence type="ECO:0000313" key="2">
    <source>
        <dbReference type="EMBL" id="GBM65191.1"/>
    </source>
</evidence>
<accession>A0A4Y2HIN8</accession>
<feature type="compositionally biased region" description="Polar residues" evidence="1">
    <location>
        <begin position="130"/>
        <end position="140"/>
    </location>
</feature>